<dbReference type="RefSeq" id="WP_064787315.1">
    <property type="nucleotide sequence ID" value="NZ_CP031555.1"/>
</dbReference>
<sequence length="211" mass="23866">MTTVLPPNKTAIETSIEETGSHIDTLDVVIDTLWDPDHCPEAFLPWLAWSFSVDTWDPSWPTDVKRKVISESFDVHRRKGTRGAIRRALEAMDLDLIKITEWFEENPQQDPFTFRVEVGTISRGLTDQERDQILETIMATKNVRSHLNDLRIYLQQMSTAPILGAALVTGEHTTIYPYAIISRQVETMRPFLGAGTYGAEIATVYPEGTMA</sequence>
<dbReference type="InterPro" id="IPR006521">
    <property type="entry name" value="Tail_protein_I"/>
</dbReference>
<protein>
    <submittedName>
        <fullName evidence="1">Phage tail protein I</fullName>
    </submittedName>
</protein>
<dbReference type="Pfam" id="PF09684">
    <property type="entry name" value="Tail_P2_I"/>
    <property type="match status" value="1"/>
</dbReference>
<dbReference type="NCBIfam" id="TIGR01634">
    <property type="entry name" value="tail_P2_I"/>
    <property type="match status" value="1"/>
</dbReference>
<reference evidence="1 2" key="1">
    <citation type="submission" date="2018-08" db="EMBL/GenBank/DDBJ databases">
        <title>Complete genome sequence of type strain Thalassospira indica MCCC 1A01103T, isolated from isolated from deep seawater of the Indian Ocean.</title>
        <authorList>
            <person name="Liu Y."/>
        </authorList>
    </citation>
    <scope>NUCLEOTIDE SEQUENCE [LARGE SCALE GENOMIC DNA]</scope>
    <source>
        <strain evidence="1 2">PB8BT</strain>
    </source>
</reference>
<organism evidence="1 2">
    <name type="scientific">Thalassospira indica</name>
    <dbReference type="NCBI Taxonomy" id="1891279"/>
    <lineage>
        <taxon>Bacteria</taxon>
        <taxon>Pseudomonadati</taxon>
        <taxon>Pseudomonadota</taxon>
        <taxon>Alphaproteobacteria</taxon>
        <taxon>Rhodospirillales</taxon>
        <taxon>Thalassospiraceae</taxon>
        <taxon>Thalassospira</taxon>
    </lineage>
</organism>
<keyword evidence="2" id="KW-1185">Reference proteome</keyword>
<proteinExistence type="predicted"/>
<accession>A0ABN5ND84</accession>
<evidence type="ECO:0000313" key="1">
    <source>
        <dbReference type="EMBL" id="AXO13770.1"/>
    </source>
</evidence>
<evidence type="ECO:0000313" key="2">
    <source>
        <dbReference type="Proteomes" id="UP000256971"/>
    </source>
</evidence>
<gene>
    <name evidence="1" type="ORF">DY252_05690</name>
</gene>
<dbReference type="Proteomes" id="UP000256971">
    <property type="component" value="Chromosome"/>
</dbReference>
<name>A0ABN5ND84_9PROT</name>
<dbReference type="EMBL" id="CP031555">
    <property type="protein sequence ID" value="AXO13770.1"/>
    <property type="molecule type" value="Genomic_DNA"/>
</dbReference>